<organism evidence="1 2">
    <name type="scientific">Streptosporangium lutulentum</name>
    <dbReference type="NCBI Taxonomy" id="1461250"/>
    <lineage>
        <taxon>Bacteria</taxon>
        <taxon>Bacillati</taxon>
        <taxon>Actinomycetota</taxon>
        <taxon>Actinomycetes</taxon>
        <taxon>Streptosporangiales</taxon>
        <taxon>Streptosporangiaceae</taxon>
        <taxon>Streptosporangium</taxon>
    </lineage>
</organism>
<evidence type="ECO:0000313" key="1">
    <source>
        <dbReference type="EMBL" id="MDP9848500.1"/>
    </source>
</evidence>
<proteinExistence type="predicted"/>
<name>A0ABT9QP22_9ACTN</name>
<keyword evidence="2" id="KW-1185">Reference proteome</keyword>
<protein>
    <submittedName>
        <fullName evidence="1">Uncharacterized protein</fullName>
    </submittedName>
</protein>
<evidence type="ECO:0000313" key="2">
    <source>
        <dbReference type="Proteomes" id="UP001225356"/>
    </source>
</evidence>
<gene>
    <name evidence="1" type="ORF">J2853_007711</name>
</gene>
<dbReference type="Proteomes" id="UP001225356">
    <property type="component" value="Unassembled WGS sequence"/>
</dbReference>
<sequence>MIQPRRRRLTTRKAESVKARIHLESITIVTWAFRRESLNVTLRA</sequence>
<accession>A0ABT9QP22</accession>
<dbReference type="EMBL" id="JAUSQU010000001">
    <property type="protein sequence ID" value="MDP9848500.1"/>
    <property type="molecule type" value="Genomic_DNA"/>
</dbReference>
<comment type="caution">
    <text evidence="1">The sequence shown here is derived from an EMBL/GenBank/DDBJ whole genome shotgun (WGS) entry which is preliminary data.</text>
</comment>
<reference evidence="1 2" key="1">
    <citation type="submission" date="2023-07" db="EMBL/GenBank/DDBJ databases">
        <title>Sequencing the genomes of 1000 actinobacteria strains.</title>
        <authorList>
            <person name="Klenk H.-P."/>
        </authorList>
    </citation>
    <scope>NUCLEOTIDE SEQUENCE [LARGE SCALE GENOMIC DNA]</scope>
    <source>
        <strain evidence="1 2">DSM 46740</strain>
    </source>
</reference>